<feature type="domain" description="Gcp-like" evidence="1">
    <location>
        <begin position="24"/>
        <end position="226"/>
    </location>
</feature>
<dbReference type="SUPFAM" id="SSF53067">
    <property type="entry name" value="Actin-like ATPase domain"/>
    <property type="match status" value="2"/>
</dbReference>
<gene>
    <name evidence="2" type="ORF">AZF04_17725</name>
</gene>
<sequence>MHKVLAIDTSSFVLGVALIDENEVLGEIITNSKKNHALRLMPAISALLEDLKVEPKELTHIIVANGPGSYTGVRIGVTTAKTLAWSLGIPLITVSSLENTAQVINYYNGFICPIIDARRGQIFTGLYKRDSKELVSQEKDQLTLLQDWLQYLKEKNEPVLFTGKDLTIHQDEIKNQLGELALFAPATMRLPRPAELAHLGMLKSPVHDVHQVTPQYLRLAEAEAKWREAQEEKRND</sequence>
<dbReference type="PANTHER" id="PTHR11735">
    <property type="entry name" value="TRNA N6-ADENOSINE THREONYLCARBAMOYLTRANSFERASE"/>
    <property type="match status" value="1"/>
</dbReference>
<name>A0A162EIN6_9BACI</name>
<dbReference type="Gene3D" id="3.30.420.40">
    <property type="match status" value="2"/>
</dbReference>
<protein>
    <submittedName>
        <fullName evidence="2">tRNA threonylcarbamoyladenosine biosynthesis protein TsaB</fullName>
    </submittedName>
</protein>
<accession>A0A162EIN6</accession>
<evidence type="ECO:0000313" key="3">
    <source>
        <dbReference type="Proteomes" id="UP000075806"/>
    </source>
</evidence>
<dbReference type="NCBIfam" id="TIGR03725">
    <property type="entry name" value="T6A_YeaZ"/>
    <property type="match status" value="1"/>
</dbReference>
<dbReference type="Proteomes" id="UP000075806">
    <property type="component" value="Unassembled WGS sequence"/>
</dbReference>
<evidence type="ECO:0000259" key="1">
    <source>
        <dbReference type="Pfam" id="PF00814"/>
    </source>
</evidence>
<dbReference type="RefSeq" id="WP_061948056.1">
    <property type="nucleotide sequence ID" value="NZ_LTAO01000010.1"/>
</dbReference>
<dbReference type="OrthoDB" id="9784166at2"/>
<evidence type="ECO:0000313" key="2">
    <source>
        <dbReference type="EMBL" id="KYG32999.1"/>
    </source>
</evidence>
<dbReference type="GO" id="GO:0005829">
    <property type="term" value="C:cytosol"/>
    <property type="evidence" value="ECO:0007669"/>
    <property type="project" value="TreeGrafter"/>
</dbReference>
<reference evidence="2" key="1">
    <citation type="submission" date="2016-02" db="EMBL/GenBank/DDBJ databases">
        <title>Genome sequence of Bacillus trypoxylicola KCTC 13244(T).</title>
        <authorList>
            <person name="Jeong H."/>
            <person name="Park S.-H."/>
            <person name="Choi S.-K."/>
        </authorList>
    </citation>
    <scope>NUCLEOTIDE SEQUENCE [LARGE SCALE GENOMIC DNA]</scope>
    <source>
        <strain evidence="2">KCTC 13244</strain>
    </source>
</reference>
<proteinExistence type="predicted"/>
<dbReference type="STRING" id="519424.AZF04_17725"/>
<organism evidence="2 3">
    <name type="scientific">Alkalihalobacillus trypoxylicola</name>
    <dbReference type="NCBI Taxonomy" id="519424"/>
    <lineage>
        <taxon>Bacteria</taxon>
        <taxon>Bacillati</taxon>
        <taxon>Bacillota</taxon>
        <taxon>Bacilli</taxon>
        <taxon>Bacillales</taxon>
        <taxon>Bacillaceae</taxon>
        <taxon>Alkalihalobacillus</taxon>
    </lineage>
</organism>
<comment type="caution">
    <text evidence="2">The sequence shown here is derived from an EMBL/GenBank/DDBJ whole genome shotgun (WGS) entry which is preliminary data.</text>
</comment>
<dbReference type="EMBL" id="LTAO01000010">
    <property type="protein sequence ID" value="KYG32999.1"/>
    <property type="molecule type" value="Genomic_DNA"/>
</dbReference>
<dbReference type="InterPro" id="IPR022496">
    <property type="entry name" value="T6A_TsaB"/>
</dbReference>
<dbReference type="AlphaFoldDB" id="A0A162EIN6"/>
<dbReference type="GO" id="GO:0002949">
    <property type="term" value="P:tRNA threonylcarbamoyladenosine modification"/>
    <property type="evidence" value="ECO:0007669"/>
    <property type="project" value="InterPro"/>
</dbReference>
<keyword evidence="3" id="KW-1185">Reference proteome</keyword>
<dbReference type="CDD" id="cd24032">
    <property type="entry name" value="ASKHA_NBD_TsaB"/>
    <property type="match status" value="1"/>
</dbReference>
<dbReference type="Pfam" id="PF00814">
    <property type="entry name" value="TsaD"/>
    <property type="match status" value="1"/>
</dbReference>
<dbReference type="InterPro" id="IPR000905">
    <property type="entry name" value="Gcp-like_dom"/>
</dbReference>
<dbReference type="PANTHER" id="PTHR11735:SF11">
    <property type="entry name" value="TRNA THREONYLCARBAMOYLADENOSINE BIOSYNTHESIS PROTEIN TSAB"/>
    <property type="match status" value="1"/>
</dbReference>
<dbReference type="InterPro" id="IPR043129">
    <property type="entry name" value="ATPase_NBD"/>
</dbReference>